<dbReference type="GeneTree" id="ENSGT00950000183560"/>
<evidence type="ECO:0000313" key="2">
    <source>
        <dbReference type="Proteomes" id="UP000694383"/>
    </source>
</evidence>
<evidence type="ECO:0000313" key="1">
    <source>
        <dbReference type="Ensembl" id="ENSOSIP00000005659.1"/>
    </source>
</evidence>
<name>A0A8C8DHD2_9TELE</name>
<dbReference type="SUPFAM" id="SSF56219">
    <property type="entry name" value="DNase I-like"/>
    <property type="match status" value="1"/>
</dbReference>
<proteinExistence type="predicted"/>
<reference evidence="1" key="2">
    <citation type="submission" date="2025-09" db="UniProtKB">
        <authorList>
            <consortium name="Ensembl"/>
        </authorList>
    </citation>
    <scope>IDENTIFICATION</scope>
</reference>
<reference evidence="1" key="1">
    <citation type="submission" date="2025-08" db="UniProtKB">
        <authorList>
            <consortium name="Ensembl"/>
        </authorList>
    </citation>
    <scope>IDENTIFICATION</scope>
</reference>
<accession>A0A8C8DHD2</accession>
<keyword evidence="2" id="KW-1185">Reference proteome</keyword>
<organism evidence="1 2">
    <name type="scientific">Oryzias sinensis</name>
    <name type="common">Chinese medaka</name>
    <dbReference type="NCBI Taxonomy" id="183150"/>
    <lineage>
        <taxon>Eukaryota</taxon>
        <taxon>Metazoa</taxon>
        <taxon>Chordata</taxon>
        <taxon>Craniata</taxon>
        <taxon>Vertebrata</taxon>
        <taxon>Euteleostomi</taxon>
        <taxon>Actinopterygii</taxon>
        <taxon>Neopterygii</taxon>
        <taxon>Teleostei</taxon>
        <taxon>Neoteleostei</taxon>
        <taxon>Acanthomorphata</taxon>
        <taxon>Ovalentaria</taxon>
        <taxon>Atherinomorphae</taxon>
        <taxon>Beloniformes</taxon>
        <taxon>Adrianichthyidae</taxon>
        <taxon>Oryziinae</taxon>
        <taxon>Oryzias</taxon>
    </lineage>
</organism>
<evidence type="ECO:0008006" key="3">
    <source>
        <dbReference type="Google" id="ProtNLM"/>
    </source>
</evidence>
<protein>
    <recommendedName>
        <fullName evidence="3">Endonuclease/exonuclease/phosphatase domain-containing protein</fullName>
    </recommendedName>
</protein>
<dbReference type="InterPro" id="IPR036691">
    <property type="entry name" value="Endo/exonu/phosph_ase_sf"/>
</dbReference>
<sequence>TELGYFMSGVFDNVTLRVTDPAGRMLIVEFEWARKKMRLLNLYASNDEKERQIFFRSLRPFVTEDSLLVGDLNTVLSPADVSVRNVFKTDFGRQELFSVMMDYNLVDVWRLLNPGKRVFSRRQMVMGVLKQSRIPCFFCWRGDTFG</sequence>
<dbReference type="AlphaFoldDB" id="A0A8C8DHD2"/>
<dbReference type="Ensembl" id="ENSOSIT00000006075.1">
    <property type="protein sequence ID" value="ENSOSIP00000005659.1"/>
    <property type="gene ID" value="ENSOSIG00000003916.1"/>
</dbReference>
<dbReference type="Proteomes" id="UP000694383">
    <property type="component" value="Unplaced"/>
</dbReference>
<dbReference type="Gene3D" id="3.60.10.10">
    <property type="entry name" value="Endonuclease/exonuclease/phosphatase"/>
    <property type="match status" value="1"/>
</dbReference>